<protein>
    <submittedName>
        <fullName evidence="1">Uncharacterized protein</fullName>
    </submittedName>
</protein>
<dbReference type="EMBL" id="CNFT01001833">
    <property type="protein sequence ID" value="CKT67481.1"/>
    <property type="molecule type" value="Genomic_DNA"/>
</dbReference>
<dbReference type="EMBL" id="CFOE01001436">
    <property type="protein sequence ID" value="CFE50965.1"/>
    <property type="molecule type" value="Genomic_DNA"/>
</dbReference>
<proteinExistence type="predicted"/>
<gene>
    <name evidence="1" type="ORF">ERS007681_04793</name>
    <name evidence="5" type="ORF">ERS007741_04764</name>
    <name evidence="4" type="ORF">ERS027646_04559</name>
    <name evidence="3" type="ORF">ERS027659_04714</name>
    <name evidence="2" type="ORF">ERS027661_03668</name>
</gene>
<dbReference type="EMBL" id="CHKL01001243">
    <property type="protein sequence ID" value="COX83996.1"/>
    <property type="molecule type" value="Genomic_DNA"/>
</dbReference>
<organism evidence="1 6">
    <name type="scientific">Mycobacterium tuberculosis</name>
    <dbReference type="NCBI Taxonomy" id="1773"/>
    <lineage>
        <taxon>Bacteria</taxon>
        <taxon>Bacillati</taxon>
        <taxon>Actinomycetota</taxon>
        <taxon>Actinomycetes</taxon>
        <taxon>Mycobacteriales</taxon>
        <taxon>Mycobacteriaceae</taxon>
        <taxon>Mycobacterium</taxon>
        <taxon>Mycobacterium tuberculosis complex</taxon>
    </lineage>
</organism>
<evidence type="ECO:0000313" key="3">
    <source>
        <dbReference type="EMBL" id="CKT67481.1"/>
    </source>
</evidence>
<dbReference type="Proteomes" id="UP000049023">
    <property type="component" value="Unassembled WGS sequence"/>
</dbReference>
<evidence type="ECO:0000313" key="1">
    <source>
        <dbReference type="EMBL" id="CFE50965.1"/>
    </source>
</evidence>
<sequence>MSGALRATSASSAGSTGSAAITVSHLGHSVLPISMAMGPPRVLPWRIPDSTVTASRSNVIRAPRP</sequence>
<evidence type="ECO:0000313" key="2">
    <source>
        <dbReference type="EMBL" id="CKS89372.1"/>
    </source>
</evidence>
<evidence type="ECO:0000313" key="6">
    <source>
        <dbReference type="Proteomes" id="UP000048289"/>
    </source>
</evidence>
<dbReference type="Proteomes" id="UP000048600">
    <property type="component" value="Unassembled WGS sequence"/>
</dbReference>
<dbReference type="Proteomes" id="UP000048289">
    <property type="component" value="Unassembled WGS sequence"/>
</dbReference>
<name>A0A654TNF3_MYCTX</name>
<reference evidence="6 7" key="1">
    <citation type="submission" date="2015-03" db="EMBL/GenBank/DDBJ databases">
        <authorList>
            <consortium name="Pathogen Informatics"/>
        </authorList>
    </citation>
    <scope>NUCLEOTIDE SEQUENCE [LARGE SCALE GENOMIC DNA]</scope>
    <source>
        <strain evidence="4 8">Bir 172</strain>
        <strain evidence="3 10">Bir 185</strain>
        <strain evidence="2 9">Bir 187</strain>
        <strain evidence="1 6">G09901357</strain>
        <strain evidence="5 7">P00601463</strain>
    </source>
</reference>
<dbReference type="Proteomes" id="UP000050164">
    <property type="component" value="Unassembled WGS sequence"/>
</dbReference>
<dbReference type="EMBL" id="CNFU01001015">
    <property type="protein sequence ID" value="CKS89372.1"/>
    <property type="molecule type" value="Genomic_DNA"/>
</dbReference>
<evidence type="ECO:0000313" key="8">
    <source>
        <dbReference type="Proteomes" id="UP000048948"/>
    </source>
</evidence>
<evidence type="ECO:0000313" key="7">
    <source>
        <dbReference type="Proteomes" id="UP000048600"/>
    </source>
</evidence>
<evidence type="ECO:0000313" key="4">
    <source>
        <dbReference type="EMBL" id="CKU17843.1"/>
    </source>
</evidence>
<dbReference type="AlphaFoldDB" id="A0A654TNF3"/>
<evidence type="ECO:0000313" key="10">
    <source>
        <dbReference type="Proteomes" id="UP000050164"/>
    </source>
</evidence>
<dbReference type="Proteomes" id="UP000048948">
    <property type="component" value="Unassembled WGS sequence"/>
</dbReference>
<dbReference type="EMBL" id="CNGE01001465">
    <property type="protein sequence ID" value="CKU17843.1"/>
    <property type="molecule type" value="Genomic_DNA"/>
</dbReference>
<evidence type="ECO:0000313" key="9">
    <source>
        <dbReference type="Proteomes" id="UP000049023"/>
    </source>
</evidence>
<evidence type="ECO:0000313" key="5">
    <source>
        <dbReference type="EMBL" id="COX83996.1"/>
    </source>
</evidence>
<accession>A0A654TNF3</accession>